<keyword evidence="3" id="KW-1185">Reference proteome</keyword>
<sequence>MCIGSSTSRADKAAEFVIACPSPALDITNDGAAVKVTPEASLQTLLAPRASEFEIIKFRDAALAVSRDRGATVSVYSGHDVAVVFVGHLENTQYLHDKYSDPASAPSAETFSEAQAVALAYKARKYSFLSSLRGEYSFILYDLECGNAFAARDAVGKFPLFQSRDKTGGLVISSMAFEESGTDLVEVVPGNFIFGRKPGRNMHKVSFFFHPL</sequence>
<dbReference type="Gene3D" id="3.60.20.10">
    <property type="entry name" value="Glutamine Phosphoribosylpyrophosphate, subunit 1, domain 1"/>
    <property type="match status" value="1"/>
</dbReference>
<name>A0AAE0L8M4_9CHLO</name>
<evidence type="ECO:0000313" key="3">
    <source>
        <dbReference type="Proteomes" id="UP001190700"/>
    </source>
</evidence>
<comment type="caution">
    <text evidence="2">The sequence shown here is derived from an EMBL/GenBank/DDBJ whole genome shotgun (WGS) entry which is preliminary data.</text>
</comment>
<gene>
    <name evidence="2" type="ORF">CYMTET_15782</name>
</gene>
<evidence type="ECO:0000313" key="2">
    <source>
        <dbReference type="EMBL" id="KAK3276123.1"/>
    </source>
</evidence>
<dbReference type="SUPFAM" id="SSF56235">
    <property type="entry name" value="N-terminal nucleophile aminohydrolases (Ntn hydrolases)"/>
    <property type="match status" value="1"/>
</dbReference>
<dbReference type="Pfam" id="PF13537">
    <property type="entry name" value="GATase_7"/>
    <property type="match status" value="1"/>
</dbReference>
<organism evidence="2 3">
    <name type="scientific">Cymbomonas tetramitiformis</name>
    <dbReference type="NCBI Taxonomy" id="36881"/>
    <lineage>
        <taxon>Eukaryota</taxon>
        <taxon>Viridiplantae</taxon>
        <taxon>Chlorophyta</taxon>
        <taxon>Pyramimonadophyceae</taxon>
        <taxon>Pyramimonadales</taxon>
        <taxon>Pyramimonadaceae</taxon>
        <taxon>Cymbomonas</taxon>
    </lineage>
</organism>
<evidence type="ECO:0000259" key="1">
    <source>
        <dbReference type="Pfam" id="PF13537"/>
    </source>
</evidence>
<protein>
    <submittedName>
        <fullName evidence="2">Asparagine synthetase</fullName>
    </submittedName>
</protein>
<accession>A0AAE0L8M4</accession>
<proteinExistence type="predicted"/>
<dbReference type="InterPro" id="IPR029055">
    <property type="entry name" value="Ntn_hydrolases_N"/>
</dbReference>
<reference evidence="2 3" key="1">
    <citation type="journal article" date="2015" name="Genome Biol. Evol.">
        <title>Comparative Genomics of a Bacterivorous Green Alga Reveals Evolutionary Causalities and Consequences of Phago-Mixotrophic Mode of Nutrition.</title>
        <authorList>
            <person name="Burns J.A."/>
            <person name="Paasch A."/>
            <person name="Narechania A."/>
            <person name="Kim E."/>
        </authorList>
    </citation>
    <scope>NUCLEOTIDE SEQUENCE [LARGE SCALE GENOMIC DNA]</scope>
    <source>
        <strain evidence="2 3">PLY_AMNH</strain>
    </source>
</reference>
<dbReference type="InterPro" id="IPR017932">
    <property type="entry name" value="GATase_2_dom"/>
</dbReference>
<dbReference type="AlphaFoldDB" id="A0AAE0L8M4"/>
<feature type="domain" description="Glutamine amidotransferase type-2" evidence="1">
    <location>
        <begin position="77"/>
        <end position="175"/>
    </location>
</feature>
<dbReference type="Proteomes" id="UP001190700">
    <property type="component" value="Unassembled WGS sequence"/>
</dbReference>
<dbReference type="EMBL" id="LGRX02006756">
    <property type="protein sequence ID" value="KAK3276123.1"/>
    <property type="molecule type" value="Genomic_DNA"/>
</dbReference>